<dbReference type="GO" id="GO:0009360">
    <property type="term" value="C:DNA polymerase III complex"/>
    <property type="evidence" value="ECO:0007669"/>
    <property type="project" value="InterPro"/>
</dbReference>
<sequence>MKWQDVEAKQKKVAKILTNGLKSDRLVHAYLFIGDRGTGKKDVAQLFACSYFCQNKQGIDPCGQCSECKRILSGNHPDLMVVKPDGRSIKKEQVATLIKEFTYRGVESNKKFFIIEQADELTASAANSLLKFIEEPQSQTIAILCAENRHKLLDTIISRCQLIQFAPLSPEAIESQLIEEGFAKALARTVTALTGDINEARALCGDEWFANARSSVIHFMEDLYNQSNHAIITLYEQVSLVLNDSAKAQTGLDLMVIWMRDVLNIHMDRGDAVIFSDQIETLKKQALILSVDHVAGALSIILDAKRRLDSNSQPISVIEQLALRLQEGAGSYV</sequence>
<dbReference type="GO" id="GO:0006261">
    <property type="term" value="P:DNA-templated DNA replication"/>
    <property type="evidence" value="ECO:0007669"/>
    <property type="project" value="TreeGrafter"/>
</dbReference>
<dbReference type="FunFam" id="3.40.50.300:FF:001255">
    <property type="entry name" value="DNA polymerase III subunit delta"/>
    <property type="match status" value="1"/>
</dbReference>
<dbReference type="InterPro" id="IPR050238">
    <property type="entry name" value="DNA_Rep/Repair_Clamp_Loader"/>
</dbReference>
<comment type="catalytic activity">
    <reaction evidence="7">
        <text>DNA(n) + a 2'-deoxyribonucleoside 5'-triphosphate = DNA(n+1) + diphosphate</text>
        <dbReference type="Rhea" id="RHEA:22508"/>
        <dbReference type="Rhea" id="RHEA-COMP:17339"/>
        <dbReference type="Rhea" id="RHEA-COMP:17340"/>
        <dbReference type="ChEBI" id="CHEBI:33019"/>
        <dbReference type="ChEBI" id="CHEBI:61560"/>
        <dbReference type="ChEBI" id="CHEBI:173112"/>
        <dbReference type="EC" id="2.7.7.7"/>
    </reaction>
</comment>
<dbReference type="NCBIfam" id="NF005972">
    <property type="entry name" value="PRK08058.1"/>
    <property type="match status" value="1"/>
</dbReference>
<reference evidence="9" key="1">
    <citation type="journal article" date="2014" name="Int. J. Syst. Evol. Microbiol.">
        <title>Complete genome sequence of Corynebacterium casei LMG S-19264T (=DSM 44701T), isolated from a smear-ripened cheese.</title>
        <authorList>
            <consortium name="US DOE Joint Genome Institute (JGI-PGF)"/>
            <person name="Walter F."/>
            <person name="Albersmeier A."/>
            <person name="Kalinowski J."/>
            <person name="Ruckert C."/>
        </authorList>
    </citation>
    <scope>NUCLEOTIDE SEQUENCE</scope>
    <source>
        <strain evidence="9">CGMCC 1.15371</strain>
    </source>
</reference>
<evidence type="ECO:0000256" key="2">
    <source>
        <dbReference type="ARBA" id="ARBA00014363"/>
    </source>
</evidence>
<dbReference type="InterPro" id="IPR027417">
    <property type="entry name" value="P-loop_NTPase"/>
</dbReference>
<gene>
    <name evidence="9" type="primary">holB</name>
    <name evidence="9" type="ORF">GCM10011391_35950</name>
</gene>
<keyword evidence="5" id="KW-0235">DNA replication</keyword>
<dbReference type="GO" id="GO:0003887">
    <property type="term" value="F:DNA-directed DNA polymerase activity"/>
    <property type="evidence" value="ECO:0007669"/>
    <property type="project" value="UniProtKB-KW"/>
</dbReference>
<dbReference type="InterPro" id="IPR015199">
    <property type="entry name" value="DNA_pol_III_delta_C"/>
</dbReference>
<dbReference type="InterPro" id="IPR004622">
    <property type="entry name" value="DNA_pol_HolB"/>
</dbReference>
<evidence type="ECO:0000256" key="6">
    <source>
        <dbReference type="ARBA" id="ARBA00022932"/>
    </source>
</evidence>
<dbReference type="SUPFAM" id="SSF52540">
    <property type="entry name" value="P-loop containing nucleoside triphosphate hydrolases"/>
    <property type="match status" value="1"/>
</dbReference>
<dbReference type="GO" id="GO:0003677">
    <property type="term" value="F:DNA binding"/>
    <property type="evidence" value="ECO:0007669"/>
    <property type="project" value="InterPro"/>
</dbReference>
<evidence type="ECO:0000256" key="1">
    <source>
        <dbReference type="ARBA" id="ARBA00012417"/>
    </source>
</evidence>
<evidence type="ECO:0000256" key="5">
    <source>
        <dbReference type="ARBA" id="ARBA00022705"/>
    </source>
</evidence>
<evidence type="ECO:0000256" key="7">
    <source>
        <dbReference type="ARBA" id="ARBA00049244"/>
    </source>
</evidence>
<dbReference type="AlphaFoldDB" id="A0A8J2YN41"/>
<dbReference type="Pfam" id="PF09115">
    <property type="entry name" value="DNApol3-delta_C"/>
    <property type="match status" value="1"/>
</dbReference>
<reference evidence="9" key="2">
    <citation type="submission" date="2020-09" db="EMBL/GenBank/DDBJ databases">
        <authorList>
            <person name="Sun Q."/>
            <person name="Zhou Y."/>
        </authorList>
    </citation>
    <scope>NUCLEOTIDE SEQUENCE</scope>
    <source>
        <strain evidence="9">CGMCC 1.15371</strain>
    </source>
</reference>
<accession>A0A8J2YN41</accession>
<feature type="domain" description="DNA polymerase III delta subunit C-terminal" evidence="8">
    <location>
        <begin position="244"/>
        <end position="313"/>
    </location>
</feature>
<protein>
    <recommendedName>
        <fullName evidence="2">DNA polymerase III subunit delta'</fullName>
        <ecNumber evidence="1">2.7.7.7</ecNumber>
    </recommendedName>
</protein>
<evidence type="ECO:0000256" key="4">
    <source>
        <dbReference type="ARBA" id="ARBA00022695"/>
    </source>
</evidence>
<keyword evidence="4" id="KW-0548">Nucleotidyltransferase</keyword>
<organism evidence="9 10">
    <name type="scientific">Pullulanibacillus camelliae</name>
    <dbReference type="NCBI Taxonomy" id="1707096"/>
    <lineage>
        <taxon>Bacteria</taxon>
        <taxon>Bacillati</taxon>
        <taxon>Bacillota</taxon>
        <taxon>Bacilli</taxon>
        <taxon>Bacillales</taxon>
        <taxon>Sporolactobacillaceae</taxon>
        <taxon>Pullulanibacillus</taxon>
    </lineage>
</organism>
<dbReference type="PANTHER" id="PTHR11669">
    <property type="entry name" value="REPLICATION FACTOR C / DNA POLYMERASE III GAMMA-TAU SUBUNIT"/>
    <property type="match status" value="1"/>
</dbReference>
<evidence type="ECO:0000259" key="8">
    <source>
        <dbReference type="Pfam" id="PF09115"/>
    </source>
</evidence>
<keyword evidence="10" id="KW-1185">Reference proteome</keyword>
<dbReference type="GO" id="GO:0008408">
    <property type="term" value="F:3'-5' exonuclease activity"/>
    <property type="evidence" value="ECO:0007669"/>
    <property type="project" value="InterPro"/>
</dbReference>
<evidence type="ECO:0000313" key="10">
    <source>
        <dbReference type="Proteomes" id="UP000628775"/>
    </source>
</evidence>
<dbReference type="NCBIfam" id="TIGR00678">
    <property type="entry name" value="holB"/>
    <property type="match status" value="1"/>
</dbReference>
<dbReference type="PANTHER" id="PTHR11669:SF8">
    <property type="entry name" value="DNA POLYMERASE III SUBUNIT DELTA"/>
    <property type="match status" value="1"/>
</dbReference>
<name>A0A8J2YN41_9BACL</name>
<dbReference type="EC" id="2.7.7.7" evidence="1"/>
<evidence type="ECO:0000256" key="3">
    <source>
        <dbReference type="ARBA" id="ARBA00022679"/>
    </source>
</evidence>
<evidence type="ECO:0000313" key="9">
    <source>
        <dbReference type="EMBL" id="GGE53882.1"/>
    </source>
</evidence>
<keyword evidence="3" id="KW-0808">Transferase</keyword>
<dbReference type="Proteomes" id="UP000628775">
    <property type="component" value="Unassembled WGS sequence"/>
</dbReference>
<dbReference type="Pfam" id="PF13177">
    <property type="entry name" value="DNA_pol3_delta2"/>
    <property type="match status" value="1"/>
</dbReference>
<proteinExistence type="predicted"/>
<dbReference type="EMBL" id="BMIR01000025">
    <property type="protein sequence ID" value="GGE53882.1"/>
    <property type="molecule type" value="Genomic_DNA"/>
</dbReference>
<dbReference type="RefSeq" id="WP_188697870.1">
    <property type="nucleotide sequence ID" value="NZ_BMIR01000025.1"/>
</dbReference>
<comment type="caution">
    <text evidence="9">The sequence shown here is derived from an EMBL/GenBank/DDBJ whole genome shotgun (WGS) entry which is preliminary data.</text>
</comment>
<keyword evidence="6" id="KW-0239">DNA-directed DNA polymerase</keyword>
<dbReference type="Gene3D" id="3.40.50.300">
    <property type="entry name" value="P-loop containing nucleotide triphosphate hydrolases"/>
    <property type="match status" value="1"/>
</dbReference>